<dbReference type="RefSeq" id="WP_220556333.1">
    <property type="nucleotide sequence ID" value="NZ_CP071586.1"/>
</dbReference>
<sequence>MKKAKPQKTASNEKAGDSEKVTLKKLDQTTAIVKSGITTVGKLADWGKQVTASKASIEASRARVRDAEEKTQQVAWGAMQKMSETERLRHKDANEHTQAMARLQMEHEQMVTLDQERGRVLDKILEEPTSLDQLAHSFRALIPPKP</sequence>
<dbReference type="EMBL" id="CP071586">
    <property type="protein sequence ID" value="QYY79488.1"/>
    <property type="molecule type" value="Genomic_DNA"/>
</dbReference>
<evidence type="ECO:0000256" key="1">
    <source>
        <dbReference type="SAM" id="MobiDB-lite"/>
    </source>
</evidence>
<dbReference type="Proteomes" id="UP000824588">
    <property type="component" value="Chromosome"/>
</dbReference>
<name>A0ABX8YIA0_9PSED</name>
<feature type="region of interest" description="Disordered" evidence="1">
    <location>
        <begin position="1"/>
        <end position="20"/>
    </location>
</feature>
<accession>A0ABX8YIA0</accession>
<evidence type="ECO:0008006" key="4">
    <source>
        <dbReference type="Google" id="ProtNLM"/>
    </source>
</evidence>
<evidence type="ECO:0000313" key="2">
    <source>
        <dbReference type="EMBL" id="QYY79488.1"/>
    </source>
</evidence>
<organism evidence="2 3">
    <name type="scientific">Pseudomonas germanica</name>
    <dbReference type="NCBI Taxonomy" id="2815720"/>
    <lineage>
        <taxon>Bacteria</taxon>
        <taxon>Pseudomonadati</taxon>
        <taxon>Pseudomonadota</taxon>
        <taxon>Gammaproteobacteria</taxon>
        <taxon>Pseudomonadales</taxon>
        <taxon>Pseudomonadaceae</taxon>
        <taxon>Pseudomonas</taxon>
    </lineage>
</organism>
<keyword evidence="3" id="KW-1185">Reference proteome</keyword>
<gene>
    <name evidence="2" type="ORF">J0G10_17235</name>
</gene>
<evidence type="ECO:0000313" key="3">
    <source>
        <dbReference type="Proteomes" id="UP000824588"/>
    </source>
</evidence>
<protein>
    <recommendedName>
        <fullName evidence="4">Phasin family protein</fullName>
    </recommendedName>
</protein>
<proteinExistence type="predicted"/>
<reference evidence="2 3" key="1">
    <citation type="journal article" date="2022" name="Int. J. Syst. Evol. Microbiol.">
        <title>Pseudomonas germanica sp. nov., isolated from Iris germanica rhizomes.</title>
        <authorList>
            <person name="Atanasov K.E."/>
            <person name="Galbis D.M."/>
            <person name="Gallego J."/>
            <person name="Serpico A."/>
            <person name="Bosch M."/>
            <person name="Altabella T."/>
            <person name="Ferrer A."/>
        </authorList>
    </citation>
    <scope>NUCLEOTIDE SEQUENCE [LARGE SCALE GENOMIC DNA]</scope>
    <source>
        <strain evidence="2 3">FIT28</strain>
    </source>
</reference>